<dbReference type="InterPro" id="IPR013760">
    <property type="entry name" value="Topo_IIA-like_dom_sf"/>
</dbReference>
<evidence type="ECO:0000256" key="7">
    <source>
        <dbReference type="SAM" id="MobiDB-lite"/>
    </source>
</evidence>
<sequence length="1009" mass="113348">MSEEIENTEGENTKNEGLHNVISLSGLYENWFLDYASYVILDRAVPHIHDGLKPVQRRILHSLKEMDDGRFNKAANVIGNTMKYHPHGDASIGDAMVQIGQKNLLIDTQGNWGDPITGDSAAAPRYIEARLSKFAIEVVFNPDTTEWQSSYDGRNKEPVTLPVKFPLLLAQGADGIAVGLATKIMPHNFIELIDASIEVLKGNRPDLLPDFQMGGMADFSNYSEGMRGGKIRVRAKIVERDKKTLAITEIPYTTTTGGLIDSVIAANDKGKIKIKKIEDNTAKNVEIIIHLAPGISPDVTIDALYAFTDCEVSISPNTCIIKGDKPYFMSVNDILIESTHHTKNLLKQELEIKLAELKEKIFFSSLLKIFIQEGMYKNPEYESSGNFDTVVEVLNKLFEPFFPQFYREILAEDYKKLIDKPMSSITRFDLKKSDEQLLSLESDIKEVNKYLRHLTDYAIAWFEKLKAKYGNGRERKTEIRAFDKVEASKVALANVKLYMNREDGFIGTGLRKDEFVCDCSDLDEVIVFREDGKFNVSKVAEKTFVGKGILHAQVFKKNDERTVYNLIYKDGESGTSYIKRFSVLGVTREKEYDLTKGGKGSKVLYFTANPNGEAEIVNIQLKPHSKLKKLQFDLDFADHVIKGRSSMGNIVTKYPVKKVVLKSKGVSTLSGRKIWYDEILKRLNVDGRGKYLGEFDGDDRILTVNQQGVYELSSFDLSNHFDDKLLLIEKYNPEKVFSVIYLEGKSGSHYLKRFVFENTSIGKKTSVISEEPGSKLFFISGHSKPKIRLEILKGKTKISEISEIELADAIEVKGMKAMGNRLSPHEVKNIEILHSPVEEEEDEIVVEVSDIPTPVTEAPGLHQATPVSVLARDIEVLEEEISEDSGEPSETREMDDPEEDISPKVEVIPEVQIESSKEPVITTQTEDSEEENAPEPEIIPEVQIDSSKEPDRSAKAKKTEDSSETAAEIIPEVQAESSKEPEKPVKKIDFEITNPDDLDIDDKGQLGLF</sequence>
<keyword evidence="5 6" id="KW-0413">Isomerase</keyword>
<keyword evidence="4 6" id="KW-0238">DNA-binding</keyword>
<dbReference type="Proteomes" id="UP000199226">
    <property type="component" value="Unassembled WGS sequence"/>
</dbReference>
<dbReference type="Gene3D" id="3.30.1360.40">
    <property type="match status" value="1"/>
</dbReference>
<evidence type="ECO:0000256" key="2">
    <source>
        <dbReference type="ARBA" id="ARBA00008263"/>
    </source>
</evidence>
<dbReference type="Gene3D" id="1.10.268.10">
    <property type="entry name" value="Topoisomerase, domain 3"/>
    <property type="match status" value="1"/>
</dbReference>
<dbReference type="GO" id="GO:0009330">
    <property type="term" value="C:DNA topoisomerase type II (double strand cut, ATP-hydrolyzing) complex"/>
    <property type="evidence" value="ECO:0007669"/>
    <property type="project" value="TreeGrafter"/>
</dbReference>
<dbReference type="NCBIfam" id="NF007209">
    <property type="entry name" value="PRK09631.1"/>
    <property type="match status" value="1"/>
</dbReference>
<dbReference type="EMBL" id="FNHH01000055">
    <property type="protein sequence ID" value="SDN16266.1"/>
    <property type="molecule type" value="Genomic_DNA"/>
</dbReference>
<dbReference type="GO" id="GO:0006265">
    <property type="term" value="P:DNA topological change"/>
    <property type="evidence" value="ECO:0007669"/>
    <property type="project" value="UniProtKB-UniRule"/>
</dbReference>
<evidence type="ECO:0000256" key="1">
    <source>
        <dbReference type="ARBA" id="ARBA00000185"/>
    </source>
</evidence>
<dbReference type="RefSeq" id="WP_090707283.1">
    <property type="nucleotide sequence ID" value="NZ_FNHH01000055.1"/>
</dbReference>
<dbReference type="GO" id="GO:0005737">
    <property type="term" value="C:cytoplasm"/>
    <property type="evidence" value="ECO:0007669"/>
    <property type="project" value="TreeGrafter"/>
</dbReference>
<dbReference type="InterPro" id="IPR050220">
    <property type="entry name" value="Type_II_DNA_Topoisomerases"/>
</dbReference>
<dbReference type="PROSITE" id="PS52040">
    <property type="entry name" value="TOPO_IIA"/>
    <property type="match status" value="1"/>
</dbReference>
<dbReference type="SMART" id="SM00434">
    <property type="entry name" value="TOP4c"/>
    <property type="match status" value="1"/>
</dbReference>
<dbReference type="GO" id="GO:0003918">
    <property type="term" value="F:DNA topoisomerase type II (double strand cut, ATP-hydrolyzing) activity"/>
    <property type="evidence" value="ECO:0007669"/>
    <property type="project" value="UniProtKB-EC"/>
</dbReference>
<feature type="domain" description="Topo IIA-type catalytic" evidence="8">
    <location>
        <begin position="45"/>
        <end position="465"/>
    </location>
</feature>
<dbReference type="GO" id="GO:0003677">
    <property type="term" value="F:DNA binding"/>
    <property type="evidence" value="ECO:0007669"/>
    <property type="project" value="UniProtKB-UniRule"/>
</dbReference>
<reference evidence="10" key="1">
    <citation type="submission" date="2016-10" db="EMBL/GenBank/DDBJ databases">
        <authorList>
            <person name="Varghese N."/>
            <person name="Submissions S."/>
        </authorList>
    </citation>
    <scope>NUCLEOTIDE SEQUENCE [LARGE SCALE GENOMIC DNA]</scope>
    <source>
        <strain evidence="10">DSM 24536</strain>
    </source>
</reference>
<dbReference type="Gene3D" id="3.90.199.10">
    <property type="entry name" value="Topoisomerase II, domain 5"/>
    <property type="match status" value="1"/>
</dbReference>
<dbReference type="STRING" id="990371.SAMN05421813_1552"/>
<evidence type="ECO:0000256" key="3">
    <source>
        <dbReference type="ARBA" id="ARBA00023029"/>
    </source>
</evidence>
<feature type="compositionally biased region" description="Basic and acidic residues" evidence="7">
    <location>
        <begin position="946"/>
        <end position="961"/>
    </location>
</feature>
<evidence type="ECO:0000256" key="6">
    <source>
        <dbReference type="PROSITE-ProRule" id="PRU01384"/>
    </source>
</evidence>
<dbReference type="GO" id="GO:0005524">
    <property type="term" value="F:ATP binding"/>
    <property type="evidence" value="ECO:0007669"/>
    <property type="project" value="InterPro"/>
</dbReference>
<name>A0A1G9Z6U8_9SPHI</name>
<dbReference type="NCBIfam" id="NF009397">
    <property type="entry name" value="PRK12758.1"/>
    <property type="match status" value="1"/>
</dbReference>
<dbReference type="PANTHER" id="PTHR43493:SF5">
    <property type="entry name" value="DNA GYRASE SUBUNIT A, CHLOROPLASTIC_MITOCHONDRIAL"/>
    <property type="match status" value="1"/>
</dbReference>
<dbReference type="OrthoDB" id="9806486at2"/>
<protein>
    <submittedName>
        <fullName evidence="9">Topoisomerase-4 subunit A</fullName>
    </submittedName>
</protein>
<dbReference type="InterPro" id="IPR013758">
    <property type="entry name" value="Topo_IIA_A/C_ab"/>
</dbReference>
<feature type="compositionally biased region" description="Acidic residues" evidence="7">
    <location>
        <begin position="879"/>
        <end position="888"/>
    </location>
</feature>
<evidence type="ECO:0000256" key="4">
    <source>
        <dbReference type="ARBA" id="ARBA00023125"/>
    </source>
</evidence>
<evidence type="ECO:0000313" key="10">
    <source>
        <dbReference type="Proteomes" id="UP000199226"/>
    </source>
</evidence>
<dbReference type="InterPro" id="IPR002205">
    <property type="entry name" value="Topo_IIA_dom_A"/>
</dbReference>
<gene>
    <name evidence="9" type="ORF">SAMN05421813_1552</name>
</gene>
<dbReference type="SUPFAM" id="SSF56719">
    <property type="entry name" value="Type II DNA topoisomerase"/>
    <property type="match status" value="1"/>
</dbReference>
<evidence type="ECO:0000259" key="8">
    <source>
        <dbReference type="PROSITE" id="PS52040"/>
    </source>
</evidence>
<organism evidence="9 10">
    <name type="scientific">Daejeonella rubra</name>
    <dbReference type="NCBI Taxonomy" id="990371"/>
    <lineage>
        <taxon>Bacteria</taxon>
        <taxon>Pseudomonadati</taxon>
        <taxon>Bacteroidota</taxon>
        <taxon>Sphingobacteriia</taxon>
        <taxon>Sphingobacteriales</taxon>
        <taxon>Sphingobacteriaceae</taxon>
        <taxon>Daejeonella</taxon>
    </lineage>
</organism>
<dbReference type="InterPro" id="IPR013757">
    <property type="entry name" value="Topo_IIA_A_a_sf"/>
</dbReference>
<comment type="catalytic activity">
    <reaction evidence="1 6">
        <text>ATP-dependent breakage, passage and rejoining of double-stranded DNA.</text>
        <dbReference type="EC" id="5.6.2.2"/>
    </reaction>
</comment>
<dbReference type="AlphaFoldDB" id="A0A1G9Z6U8"/>
<comment type="similarity">
    <text evidence="2">Belongs to the type II topoisomerase GyrA/ParC subunit family.</text>
</comment>
<accession>A0A1G9Z6U8</accession>
<feature type="region of interest" description="Disordered" evidence="7">
    <location>
        <begin position="879"/>
        <end position="1009"/>
    </location>
</feature>
<feature type="active site" description="O-(5'-phospho-DNA)-tyrosine intermediate" evidence="6">
    <location>
        <position position="126"/>
    </location>
</feature>
<keyword evidence="10" id="KW-1185">Reference proteome</keyword>
<dbReference type="Pfam" id="PF00521">
    <property type="entry name" value="DNA_topoisoIV"/>
    <property type="match status" value="1"/>
</dbReference>
<evidence type="ECO:0000313" key="9">
    <source>
        <dbReference type="EMBL" id="SDN16266.1"/>
    </source>
</evidence>
<dbReference type="PANTHER" id="PTHR43493">
    <property type="entry name" value="DNA GYRASE/TOPOISOMERASE SUBUNIT A"/>
    <property type="match status" value="1"/>
</dbReference>
<evidence type="ECO:0000256" key="5">
    <source>
        <dbReference type="ARBA" id="ARBA00023235"/>
    </source>
</evidence>
<keyword evidence="3 6" id="KW-0799">Topoisomerase</keyword>
<proteinExistence type="inferred from homology"/>
<feature type="compositionally biased region" description="Basic and acidic residues" evidence="7">
    <location>
        <begin position="977"/>
        <end position="990"/>
    </location>
</feature>